<proteinExistence type="predicted"/>
<dbReference type="Pfam" id="PF01094">
    <property type="entry name" value="ANF_receptor"/>
    <property type="match status" value="1"/>
</dbReference>
<evidence type="ECO:0000256" key="8">
    <source>
        <dbReference type="ARBA" id="ARBA00023224"/>
    </source>
</evidence>
<dbReference type="GO" id="GO:0038039">
    <property type="term" value="C:G protein-coupled receptor heterodimeric complex"/>
    <property type="evidence" value="ECO:0007669"/>
    <property type="project" value="TreeGrafter"/>
</dbReference>
<comment type="caution">
    <text evidence="10">The sequence shown here is derived from an EMBL/GenBank/DDBJ whole genome shotgun (WGS) entry which is preliminary data.</text>
</comment>
<comment type="subcellular location">
    <subcellularLocation>
        <location evidence="1">Membrane</location>
    </subcellularLocation>
</comment>
<evidence type="ECO:0000313" key="10">
    <source>
        <dbReference type="EMBL" id="KAJ8044397.1"/>
    </source>
</evidence>
<dbReference type="Proteomes" id="UP001152320">
    <property type="component" value="Chromosome 3"/>
</dbReference>
<dbReference type="GO" id="GO:0007214">
    <property type="term" value="P:gamma-aminobutyric acid signaling pathway"/>
    <property type="evidence" value="ECO:0007669"/>
    <property type="project" value="TreeGrafter"/>
</dbReference>
<keyword evidence="8" id="KW-0807">Transducer</keyword>
<evidence type="ECO:0000256" key="7">
    <source>
        <dbReference type="ARBA" id="ARBA00023180"/>
    </source>
</evidence>
<dbReference type="OrthoDB" id="411630at2759"/>
<keyword evidence="4" id="KW-0297">G-protein coupled receptor</keyword>
<dbReference type="PANTHER" id="PTHR10519:SF20">
    <property type="entry name" value="G-PROTEIN COUPLED RECEPTOR 156-RELATED"/>
    <property type="match status" value="1"/>
</dbReference>
<evidence type="ECO:0000256" key="6">
    <source>
        <dbReference type="ARBA" id="ARBA00023170"/>
    </source>
</evidence>
<dbReference type="Gene3D" id="3.40.50.2300">
    <property type="match status" value="1"/>
</dbReference>
<organism evidence="10 11">
    <name type="scientific">Holothuria leucospilota</name>
    <name type="common">Black long sea cucumber</name>
    <name type="synonym">Mertensiothuria leucospilota</name>
    <dbReference type="NCBI Taxonomy" id="206669"/>
    <lineage>
        <taxon>Eukaryota</taxon>
        <taxon>Metazoa</taxon>
        <taxon>Echinodermata</taxon>
        <taxon>Eleutherozoa</taxon>
        <taxon>Echinozoa</taxon>
        <taxon>Holothuroidea</taxon>
        <taxon>Aspidochirotacea</taxon>
        <taxon>Aspidochirotida</taxon>
        <taxon>Holothuriidae</taxon>
        <taxon>Holothuria</taxon>
    </lineage>
</organism>
<evidence type="ECO:0000256" key="5">
    <source>
        <dbReference type="ARBA" id="ARBA00023136"/>
    </source>
</evidence>
<dbReference type="GO" id="GO:0004965">
    <property type="term" value="F:G protein-coupled GABA receptor activity"/>
    <property type="evidence" value="ECO:0007669"/>
    <property type="project" value="InterPro"/>
</dbReference>
<evidence type="ECO:0000313" key="11">
    <source>
        <dbReference type="Proteomes" id="UP001152320"/>
    </source>
</evidence>
<dbReference type="AlphaFoldDB" id="A0A9Q1HCK8"/>
<evidence type="ECO:0000256" key="3">
    <source>
        <dbReference type="ARBA" id="ARBA00022989"/>
    </source>
</evidence>
<dbReference type="InterPro" id="IPR028082">
    <property type="entry name" value="Peripla_BP_I"/>
</dbReference>
<gene>
    <name evidence="10" type="ORF">HOLleu_07134</name>
</gene>
<keyword evidence="5" id="KW-0472">Membrane</keyword>
<evidence type="ECO:0000256" key="1">
    <source>
        <dbReference type="ARBA" id="ARBA00004370"/>
    </source>
</evidence>
<keyword evidence="6 10" id="KW-0675">Receptor</keyword>
<accession>A0A9Q1HCK8</accession>
<keyword evidence="7" id="KW-0325">Glycoprotein</keyword>
<keyword evidence="11" id="KW-1185">Reference proteome</keyword>
<evidence type="ECO:0000256" key="4">
    <source>
        <dbReference type="ARBA" id="ARBA00023040"/>
    </source>
</evidence>
<reference evidence="10" key="1">
    <citation type="submission" date="2021-10" db="EMBL/GenBank/DDBJ databases">
        <title>Tropical sea cucumber genome reveals ecological adaptation and Cuvierian tubules defense mechanism.</title>
        <authorList>
            <person name="Chen T."/>
        </authorList>
    </citation>
    <scope>NUCLEOTIDE SEQUENCE</scope>
    <source>
        <strain evidence="10">Nanhai2018</strain>
        <tissue evidence="10">Muscle</tissue>
    </source>
</reference>
<dbReference type="SUPFAM" id="SSF53822">
    <property type="entry name" value="Periplasmic binding protein-like I"/>
    <property type="match status" value="1"/>
</dbReference>
<dbReference type="PANTHER" id="PTHR10519">
    <property type="entry name" value="GABA-B RECEPTOR"/>
    <property type="match status" value="1"/>
</dbReference>
<dbReference type="EMBL" id="JAIZAY010000003">
    <property type="protein sequence ID" value="KAJ8044397.1"/>
    <property type="molecule type" value="Genomic_DNA"/>
</dbReference>
<sequence length="170" mass="19514">MIFLSTKAYKHDFRGPEIVWLIPAWYRDKWWLKEDIKIDCTMEQMMEMIDTSLIIGVDVTAISSLTKTTAAGIVSIKTISQTPAEFLEIMKKQIQRPQYKTYTLNNYMAYAYDAVWAMGLVLNRTATVLREKNSSKRLEDFTYTDGDLYDILFQEMAATAFFGASVSVLG</sequence>
<evidence type="ECO:0000259" key="9">
    <source>
        <dbReference type="Pfam" id="PF01094"/>
    </source>
</evidence>
<evidence type="ECO:0000256" key="2">
    <source>
        <dbReference type="ARBA" id="ARBA00022692"/>
    </source>
</evidence>
<protein>
    <submittedName>
        <fullName evidence="10">Gamma-aminobutyric acid type B receptor subunit 1</fullName>
    </submittedName>
</protein>
<dbReference type="InterPro" id="IPR002455">
    <property type="entry name" value="GPCR3_GABA-B"/>
</dbReference>
<dbReference type="InterPro" id="IPR001828">
    <property type="entry name" value="ANF_lig-bd_rcpt"/>
</dbReference>
<keyword evidence="3" id="KW-1133">Transmembrane helix</keyword>
<keyword evidence="2" id="KW-0812">Transmembrane</keyword>
<feature type="domain" description="Receptor ligand binding region" evidence="9">
    <location>
        <begin position="7"/>
        <end position="131"/>
    </location>
</feature>
<name>A0A9Q1HCK8_HOLLE</name>